<dbReference type="EMBL" id="BFAA01001364">
    <property type="protein sequence ID" value="GCB64338.1"/>
    <property type="molecule type" value="Genomic_DNA"/>
</dbReference>
<evidence type="ECO:0000313" key="4">
    <source>
        <dbReference type="Proteomes" id="UP000288216"/>
    </source>
</evidence>
<dbReference type="AlphaFoldDB" id="A0A401NTW8"/>
<reference evidence="3 4" key="1">
    <citation type="journal article" date="2018" name="Nat. Ecol. Evol.">
        <title>Shark genomes provide insights into elasmobranch evolution and the origin of vertebrates.</title>
        <authorList>
            <person name="Hara Y"/>
            <person name="Yamaguchi K"/>
            <person name="Onimaru K"/>
            <person name="Kadota M"/>
            <person name="Koyanagi M"/>
            <person name="Keeley SD"/>
            <person name="Tatsumi K"/>
            <person name="Tanaka K"/>
            <person name="Motone F"/>
            <person name="Kageyama Y"/>
            <person name="Nozu R"/>
            <person name="Adachi N"/>
            <person name="Nishimura O"/>
            <person name="Nakagawa R"/>
            <person name="Tanegashima C"/>
            <person name="Kiyatake I"/>
            <person name="Matsumoto R"/>
            <person name="Murakumo K"/>
            <person name="Nishida K"/>
            <person name="Terakita A"/>
            <person name="Kuratani S"/>
            <person name="Sato K"/>
            <person name="Hyodo S Kuraku.S."/>
        </authorList>
    </citation>
    <scope>NUCLEOTIDE SEQUENCE [LARGE SCALE GENOMIC DNA]</scope>
</reference>
<comment type="caution">
    <text evidence="3">The sequence shown here is derived from an EMBL/GenBank/DDBJ whole genome shotgun (WGS) entry which is preliminary data.</text>
</comment>
<dbReference type="InterPro" id="IPR013783">
    <property type="entry name" value="Ig-like_fold"/>
</dbReference>
<dbReference type="GO" id="GO:0009986">
    <property type="term" value="C:cell surface"/>
    <property type="evidence" value="ECO:0007669"/>
    <property type="project" value="TreeGrafter"/>
</dbReference>
<dbReference type="InterPro" id="IPR013106">
    <property type="entry name" value="Ig_V-set"/>
</dbReference>
<dbReference type="GO" id="GO:0032733">
    <property type="term" value="P:positive regulation of interleukin-10 production"/>
    <property type="evidence" value="ECO:0007669"/>
    <property type="project" value="TreeGrafter"/>
</dbReference>
<dbReference type="GO" id="GO:0050868">
    <property type="term" value="P:negative regulation of T cell activation"/>
    <property type="evidence" value="ECO:0007669"/>
    <property type="project" value="InterPro"/>
</dbReference>
<feature type="domain" description="Ig-like" evidence="2">
    <location>
        <begin position="16"/>
        <end position="120"/>
    </location>
</feature>
<evidence type="ECO:0000256" key="1">
    <source>
        <dbReference type="SAM" id="SignalP"/>
    </source>
</evidence>
<sequence>MIRTVVVYLLIVTGVQTINHITKENVTIVKGDSVTLQCDSSEENGTLVMIEWSKYRNKTKLAVYQHPNRTHHIDQRIRMEVKDQHSTITIQEAIQSDKGWYFCIFQTFPNGKQENEIYLDVKGKEKFWKISYVYNLSG</sequence>
<feature type="signal peptide" evidence="1">
    <location>
        <begin position="1"/>
        <end position="17"/>
    </location>
</feature>
<dbReference type="Gene3D" id="2.60.40.10">
    <property type="entry name" value="Immunoglobulins"/>
    <property type="match status" value="1"/>
</dbReference>
<dbReference type="Proteomes" id="UP000288216">
    <property type="component" value="Unassembled WGS sequence"/>
</dbReference>
<dbReference type="Pfam" id="PF07686">
    <property type="entry name" value="V-set"/>
    <property type="match status" value="1"/>
</dbReference>
<dbReference type="GO" id="GO:0005102">
    <property type="term" value="F:signaling receptor binding"/>
    <property type="evidence" value="ECO:0007669"/>
    <property type="project" value="InterPro"/>
</dbReference>
<evidence type="ECO:0000313" key="3">
    <source>
        <dbReference type="EMBL" id="GCB64338.1"/>
    </source>
</evidence>
<organism evidence="3 4">
    <name type="scientific">Scyliorhinus torazame</name>
    <name type="common">Cloudy catshark</name>
    <name type="synonym">Catulus torazame</name>
    <dbReference type="NCBI Taxonomy" id="75743"/>
    <lineage>
        <taxon>Eukaryota</taxon>
        <taxon>Metazoa</taxon>
        <taxon>Chordata</taxon>
        <taxon>Craniata</taxon>
        <taxon>Vertebrata</taxon>
        <taxon>Chondrichthyes</taxon>
        <taxon>Elasmobranchii</taxon>
        <taxon>Galeomorphii</taxon>
        <taxon>Galeoidea</taxon>
        <taxon>Carcharhiniformes</taxon>
        <taxon>Scyliorhinidae</taxon>
        <taxon>Scyliorhinus</taxon>
    </lineage>
</organism>
<gene>
    <name evidence="3" type="ORF">scyTo_0004586</name>
</gene>
<feature type="chain" id="PRO_5019462549" description="Ig-like domain-containing protein" evidence="1">
    <location>
        <begin position="18"/>
        <end position="138"/>
    </location>
</feature>
<proteinExistence type="predicted"/>
<dbReference type="OrthoDB" id="9948163at2759"/>
<protein>
    <recommendedName>
        <fullName evidence="2">Ig-like domain-containing protein</fullName>
    </recommendedName>
</protein>
<dbReference type="SUPFAM" id="SSF48726">
    <property type="entry name" value="Immunoglobulin"/>
    <property type="match status" value="1"/>
</dbReference>
<dbReference type="InterPro" id="IPR007110">
    <property type="entry name" value="Ig-like_dom"/>
</dbReference>
<name>A0A401NTW8_SCYTO</name>
<dbReference type="GO" id="GO:0032695">
    <property type="term" value="P:negative regulation of interleukin-12 production"/>
    <property type="evidence" value="ECO:0007669"/>
    <property type="project" value="TreeGrafter"/>
</dbReference>
<dbReference type="PANTHER" id="PTHR47734:SF1">
    <property type="entry name" value="T-CELL IMMUNORECEPTOR WITH IG AND ITIM DOMAINS"/>
    <property type="match status" value="1"/>
</dbReference>
<keyword evidence="4" id="KW-1185">Reference proteome</keyword>
<dbReference type="InterPro" id="IPR036179">
    <property type="entry name" value="Ig-like_dom_sf"/>
</dbReference>
<keyword evidence="1" id="KW-0732">Signal</keyword>
<dbReference type="PROSITE" id="PS50835">
    <property type="entry name" value="IG_LIKE"/>
    <property type="match status" value="1"/>
</dbReference>
<evidence type="ECO:0000259" key="2">
    <source>
        <dbReference type="PROSITE" id="PS50835"/>
    </source>
</evidence>
<dbReference type="InterPro" id="IPR003599">
    <property type="entry name" value="Ig_sub"/>
</dbReference>
<dbReference type="InterPro" id="IPR042948">
    <property type="entry name" value="TIGIT"/>
</dbReference>
<accession>A0A401NTW8</accession>
<dbReference type="SMART" id="SM00409">
    <property type="entry name" value="IG"/>
    <property type="match status" value="1"/>
</dbReference>
<dbReference type="OMA" id="CDSSEEN"/>
<dbReference type="PANTHER" id="PTHR47734">
    <property type="entry name" value="T-CELL IMMUNORECEPTOR WITH IG AND ITIM DOMAINS PROTEIN, TIGIT"/>
    <property type="match status" value="1"/>
</dbReference>